<dbReference type="InterPro" id="IPR025931">
    <property type="entry name" value="TaqI_C"/>
</dbReference>
<evidence type="ECO:0000256" key="5">
    <source>
        <dbReference type="ARBA" id="ARBA00022747"/>
    </source>
</evidence>
<evidence type="ECO:0000313" key="11">
    <source>
        <dbReference type="Proteomes" id="UP000198756"/>
    </source>
</evidence>
<dbReference type="GO" id="GO:0003677">
    <property type="term" value="F:DNA binding"/>
    <property type="evidence" value="ECO:0007669"/>
    <property type="project" value="UniProtKB-KW"/>
</dbReference>
<dbReference type="AlphaFoldDB" id="A0A1G5YHQ7"/>
<protein>
    <recommendedName>
        <fullName evidence="1">site-specific DNA-methyltransferase (adenine-specific)</fullName>
        <ecNumber evidence="1">2.1.1.72</ecNumber>
    </recommendedName>
</protein>
<evidence type="ECO:0000313" key="10">
    <source>
        <dbReference type="EMBL" id="SDA81870.1"/>
    </source>
</evidence>
<dbReference type="GO" id="GO:0009307">
    <property type="term" value="P:DNA restriction-modification system"/>
    <property type="evidence" value="ECO:0007669"/>
    <property type="project" value="UniProtKB-KW"/>
</dbReference>
<evidence type="ECO:0000256" key="3">
    <source>
        <dbReference type="ARBA" id="ARBA00022679"/>
    </source>
</evidence>
<dbReference type="OrthoDB" id="32195at2"/>
<dbReference type="Pfam" id="PF12950">
    <property type="entry name" value="TaqI_C"/>
    <property type="match status" value="1"/>
</dbReference>
<dbReference type="Proteomes" id="UP000198756">
    <property type="component" value="Unassembled WGS sequence"/>
</dbReference>
<reference evidence="11" key="1">
    <citation type="submission" date="2016-10" db="EMBL/GenBank/DDBJ databases">
        <authorList>
            <person name="Varghese N."/>
            <person name="Submissions S."/>
        </authorList>
    </citation>
    <scope>NUCLEOTIDE SEQUENCE [LARGE SCALE GENOMIC DNA]</scope>
    <source>
        <strain evidence="11">DSM 22703</strain>
    </source>
</reference>
<dbReference type="PANTHER" id="PTHR33841">
    <property type="entry name" value="DNA METHYLTRANSFERASE YEEA-RELATED"/>
    <property type="match status" value="1"/>
</dbReference>
<feature type="domain" description="Type II methyltransferase M.TaqI-like" evidence="8">
    <location>
        <begin position="493"/>
        <end position="655"/>
    </location>
</feature>
<dbReference type="Gene3D" id="3.40.50.150">
    <property type="entry name" value="Vaccinia Virus protein VP39"/>
    <property type="match status" value="1"/>
</dbReference>
<feature type="domain" description="TaqI-like C-terminal specificity" evidence="9">
    <location>
        <begin position="764"/>
        <end position="900"/>
    </location>
</feature>
<dbReference type="PROSITE" id="PS00092">
    <property type="entry name" value="N6_MTASE"/>
    <property type="match status" value="1"/>
</dbReference>
<dbReference type="PANTHER" id="PTHR33841:SF1">
    <property type="entry name" value="DNA METHYLTRANSFERASE A"/>
    <property type="match status" value="1"/>
</dbReference>
<dbReference type="PRINTS" id="PR00507">
    <property type="entry name" value="N12N6MTFRASE"/>
</dbReference>
<evidence type="ECO:0000259" key="8">
    <source>
        <dbReference type="Pfam" id="PF07669"/>
    </source>
</evidence>
<dbReference type="RefSeq" id="WP_092730478.1">
    <property type="nucleotide sequence ID" value="NZ_FMXE01000017.1"/>
</dbReference>
<proteinExistence type="predicted"/>
<evidence type="ECO:0000259" key="9">
    <source>
        <dbReference type="Pfam" id="PF12950"/>
    </source>
</evidence>
<dbReference type="GO" id="GO:0032259">
    <property type="term" value="P:methylation"/>
    <property type="evidence" value="ECO:0007669"/>
    <property type="project" value="UniProtKB-KW"/>
</dbReference>
<name>A0A1G5YHQ7_9BACT</name>
<gene>
    <name evidence="10" type="ORF">SAMN03080617_02521</name>
</gene>
<dbReference type="EMBL" id="FMXE01000017">
    <property type="protein sequence ID" value="SDA81870.1"/>
    <property type="molecule type" value="Genomic_DNA"/>
</dbReference>
<keyword evidence="11" id="KW-1185">Reference proteome</keyword>
<dbReference type="InterPro" id="IPR011639">
    <property type="entry name" value="MethylTrfase_TaqI-like_dom"/>
</dbReference>
<comment type="catalytic activity">
    <reaction evidence="7">
        <text>a 2'-deoxyadenosine in DNA + S-adenosyl-L-methionine = an N(6)-methyl-2'-deoxyadenosine in DNA + S-adenosyl-L-homocysteine + H(+)</text>
        <dbReference type="Rhea" id="RHEA:15197"/>
        <dbReference type="Rhea" id="RHEA-COMP:12418"/>
        <dbReference type="Rhea" id="RHEA-COMP:12419"/>
        <dbReference type="ChEBI" id="CHEBI:15378"/>
        <dbReference type="ChEBI" id="CHEBI:57856"/>
        <dbReference type="ChEBI" id="CHEBI:59789"/>
        <dbReference type="ChEBI" id="CHEBI:90615"/>
        <dbReference type="ChEBI" id="CHEBI:90616"/>
        <dbReference type="EC" id="2.1.1.72"/>
    </reaction>
</comment>
<accession>A0A1G5YHQ7</accession>
<evidence type="ECO:0000256" key="4">
    <source>
        <dbReference type="ARBA" id="ARBA00022691"/>
    </source>
</evidence>
<dbReference type="Pfam" id="PF07669">
    <property type="entry name" value="Eco57I"/>
    <property type="match status" value="1"/>
</dbReference>
<keyword evidence="5" id="KW-0680">Restriction system</keyword>
<dbReference type="InterPro" id="IPR029063">
    <property type="entry name" value="SAM-dependent_MTases_sf"/>
</dbReference>
<dbReference type="STRING" id="279824.SAMN03080617_02521"/>
<keyword evidence="6" id="KW-0238">DNA-binding</keyword>
<dbReference type="InterPro" id="IPR050953">
    <property type="entry name" value="N4_N6_ade-DNA_methylase"/>
</dbReference>
<keyword evidence="4" id="KW-0949">S-adenosyl-L-methionine</keyword>
<keyword evidence="2" id="KW-0489">Methyltransferase</keyword>
<dbReference type="InterPro" id="IPR002052">
    <property type="entry name" value="DNA_methylase_N6_adenine_CS"/>
</dbReference>
<dbReference type="GO" id="GO:0009007">
    <property type="term" value="F:site-specific DNA-methyltransferase (adenine-specific) activity"/>
    <property type="evidence" value="ECO:0007669"/>
    <property type="project" value="UniProtKB-EC"/>
</dbReference>
<sequence length="1039" mass="120107">MALFQSSVLKKYLAAQEHAPMHAAFVAYLTYFHDPMRRANIRASKEEQFQEGFLRELFVNILGYTINPDPDYNLTTELKNIKDSKKTDGAILKDGKALAVIELKGTDTKDLEKIRDQAFNYKNNQPDCVYVITSNFEKLRFYIHNAVDFIEFSILHMQQDEFRLMWLLLQKDNLLKGIPAQIKAESLLVEEQVTKKLYSDYSAFKQQLWQDMVAQNTGLDELLLYKKSQKLLDRFLFIFFAEDKGLLPPNSISEIIKQWETLEQLDSYVPLYDRFKLYFGFMNTGRPAKKDKAEIHAYNGGLFAPDPLLDSLKISDALLKTHVSKLTEYDFESEVDTNILGHIFEHSLNDIENVRASLEGTAVDKSKTKRKKDGVFYTPKYITKYIVDNTVGKLCTEKKAELSLVDEEFNKYNSYKTKEAEKKRKTELKQKLDTYRNWLLQLTVCDPACGSGAFLNQVLEFLIAEHRYVDELEAQLFDSPLILPNVENHILENNIFGVDINEESVEIARLSLWLRTAQKGRKLSTLSSNIKVGNSLIDDPEVAGDLAFNWQAQFPKVFAKGGFDVVVGNPPYVNVELMPSNEKEFYKKSFKTFFKRTDLFSLFIEMATLKLTKNGRISFIIPSIVLNNLSYRLIRNLILENKYLEEVCYTGNKVFHDAIVDTTILILNKESKIDSIILKNSLDFFNPKIQKVELDFFLKYDNNISVGNSESNDLTDKLFDESFLISEDYFMIFQGVVTGNNEAYIFETKEDAINKGIDSSLLYPMCHGRDISKWIVENKRFLAYLNPDIDLKDYPNTLTWIINFKEELSKRREVENGVIPWYSLQWPRDKASFLKVPKIMIQNTRNERLQPRIVATIDEEGLFGTQGLNFIIQKKDIDVYFLLGLLNSKLLNYLFSTRFLNLAIKADYLKKIKFPKEIIDSGINIKAKDLSKKSADIFQIESNFVFHLSSKYSLDKVTNRLRNWPSLDFKGFLGELTKAKVKFSLGEEAEWMAYFIEQKTKALALQSDITRLDRQIDALVYELYGLTEEEIRIVEGGEG</sequence>
<evidence type="ECO:0000256" key="2">
    <source>
        <dbReference type="ARBA" id="ARBA00022603"/>
    </source>
</evidence>
<evidence type="ECO:0000256" key="6">
    <source>
        <dbReference type="ARBA" id="ARBA00023125"/>
    </source>
</evidence>
<evidence type="ECO:0000256" key="1">
    <source>
        <dbReference type="ARBA" id="ARBA00011900"/>
    </source>
</evidence>
<keyword evidence="3" id="KW-0808">Transferase</keyword>
<evidence type="ECO:0000256" key="7">
    <source>
        <dbReference type="ARBA" id="ARBA00047942"/>
    </source>
</evidence>
<organism evidence="10 11">
    <name type="scientific">Algoriphagus alkaliphilus</name>
    <dbReference type="NCBI Taxonomy" id="279824"/>
    <lineage>
        <taxon>Bacteria</taxon>
        <taxon>Pseudomonadati</taxon>
        <taxon>Bacteroidota</taxon>
        <taxon>Cytophagia</taxon>
        <taxon>Cytophagales</taxon>
        <taxon>Cyclobacteriaceae</taxon>
        <taxon>Algoriphagus</taxon>
    </lineage>
</organism>
<dbReference type="EC" id="2.1.1.72" evidence="1"/>
<dbReference type="SUPFAM" id="SSF53335">
    <property type="entry name" value="S-adenosyl-L-methionine-dependent methyltransferases"/>
    <property type="match status" value="1"/>
</dbReference>